<keyword evidence="1" id="KW-0548">Nucleotidyltransferase</keyword>
<dbReference type="SUPFAM" id="SSF56672">
    <property type="entry name" value="DNA/RNA polymerases"/>
    <property type="match status" value="1"/>
</dbReference>
<dbReference type="EMBL" id="NCKW01002116">
    <property type="protein sequence ID" value="POM78178.1"/>
    <property type="molecule type" value="Genomic_DNA"/>
</dbReference>
<organism evidence="1 2">
    <name type="scientific">Phytophthora palmivora</name>
    <dbReference type="NCBI Taxonomy" id="4796"/>
    <lineage>
        <taxon>Eukaryota</taxon>
        <taxon>Sar</taxon>
        <taxon>Stramenopiles</taxon>
        <taxon>Oomycota</taxon>
        <taxon>Peronosporomycetes</taxon>
        <taxon>Peronosporales</taxon>
        <taxon>Peronosporaceae</taxon>
        <taxon>Phytophthora</taxon>
    </lineage>
</organism>
<dbReference type="OrthoDB" id="64311at2759"/>
<dbReference type="GO" id="GO:0003964">
    <property type="term" value="F:RNA-directed DNA polymerase activity"/>
    <property type="evidence" value="ECO:0007669"/>
    <property type="project" value="UniProtKB-KW"/>
</dbReference>
<reference evidence="1 2" key="1">
    <citation type="journal article" date="2017" name="Genome Biol. Evol.">
        <title>Phytophthora megakarya and P. palmivora, closely related causal agents of cacao black pod rot, underwent increases in genome sizes and gene numbers by different mechanisms.</title>
        <authorList>
            <person name="Ali S.S."/>
            <person name="Shao J."/>
            <person name="Lary D.J."/>
            <person name="Kronmiller B."/>
            <person name="Shen D."/>
            <person name="Strem M.D."/>
            <person name="Amoako-Attah I."/>
            <person name="Akrofi A.Y."/>
            <person name="Begoude B.A."/>
            <person name="Ten Hoopen G.M."/>
            <person name="Coulibaly K."/>
            <person name="Kebe B.I."/>
            <person name="Melnick R.L."/>
            <person name="Guiltinan M.J."/>
            <person name="Tyler B.M."/>
            <person name="Meinhardt L.W."/>
            <person name="Bailey B.A."/>
        </authorList>
    </citation>
    <scope>NUCLEOTIDE SEQUENCE [LARGE SCALE GENOMIC DNA]</scope>
    <source>
        <strain evidence="2">sbr112.9</strain>
    </source>
</reference>
<keyword evidence="2" id="KW-1185">Reference proteome</keyword>
<sequence>MSGCTLYSALDLILMRESDIPLTAVSTPRYAELARPLSDLLKKDAGWVWEQQHQDAFDSIKASLQQAPGLALPDENKSFSVRRMMRRRVAILAERRPTKWFLRHFGGPACISGWHTMSRHVKHVRG</sequence>
<protein>
    <submittedName>
        <fullName evidence="1">Reverse transcriptase</fullName>
    </submittedName>
</protein>
<dbReference type="Gene3D" id="3.30.70.270">
    <property type="match status" value="1"/>
</dbReference>
<proteinExistence type="predicted"/>
<name>A0A2P4YK43_9STRA</name>
<dbReference type="PANTHER" id="PTHR45643:SF1">
    <property type="entry name" value="CHROMO DOMAIN-CONTAINING PROTEIN"/>
    <property type="match status" value="1"/>
</dbReference>
<gene>
    <name evidence="1" type="ORF">PHPALM_4320</name>
</gene>
<keyword evidence="1" id="KW-0695">RNA-directed DNA polymerase</keyword>
<comment type="caution">
    <text evidence="1">The sequence shown here is derived from an EMBL/GenBank/DDBJ whole genome shotgun (WGS) entry which is preliminary data.</text>
</comment>
<keyword evidence="1" id="KW-0808">Transferase</keyword>
<dbReference type="PANTHER" id="PTHR45643">
    <property type="entry name" value="REVERSE TRANSCRIPTASE"/>
    <property type="match status" value="1"/>
</dbReference>
<evidence type="ECO:0000313" key="1">
    <source>
        <dbReference type="EMBL" id="POM78178.1"/>
    </source>
</evidence>
<dbReference type="InterPro" id="IPR043128">
    <property type="entry name" value="Rev_trsase/Diguanyl_cyclase"/>
</dbReference>
<accession>A0A2P4YK43</accession>
<dbReference type="InterPro" id="IPR043502">
    <property type="entry name" value="DNA/RNA_pol_sf"/>
</dbReference>
<evidence type="ECO:0000313" key="2">
    <source>
        <dbReference type="Proteomes" id="UP000237271"/>
    </source>
</evidence>
<dbReference type="Proteomes" id="UP000237271">
    <property type="component" value="Unassembled WGS sequence"/>
</dbReference>
<dbReference type="AlphaFoldDB" id="A0A2P4YK43"/>